<evidence type="ECO:0000259" key="7">
    <source>
        <dbReference type="Pfam" id="PF25917"/>
    </source>
</evidence>
<accession>A0ABU0H192</accession>
<dbReference type="InterPro" id="IPR058625">
    <property type="entry name" value="MdtA-like_BSH"/>
</dbReference>
<evidence type="ECO:0000256" key="2">
    <source>
        <dbReference type="ARBA" id="ARBA00022692"/>
    </source>
</evidence>
<dbReference type="Pfam" id="PF25917">
    <property type="entry name" value="BSH_RND"/>
    <property type="match status" value="1"/>
</dbReference>
<dbReference type="Gene3D" id="1.10.287.470">
    <property type="entry name" value="Helix hairpin bin"/>
    <property type="match status" value="1"/>
</dbReference>
<evidence type="ECO:0000313" key="9">
    <source>
        <dbReference type="EMBL" id="MDQ0436071.1"/>
    </source>
</evidence>
<proteinExistence type="predicted"/>
<dbReference type="SUPFAM" id="SSF111369">
    <property type="entry name" value="HlyD-like secretion proteins"/>
    <property type="match status" value="2"/>
</dbReference>
<sequence>MLNRLLRHPVRIVLATIVLLFLLYEASVTFFAYSGDAYVTGDVVVLSAQVAGPIAGLSVADNAVVAAGDPLFAIHPTPYQLAVQQAEATLAQAKADLAVVNDDVAAAEASLRSASAVDQDAQAALRRSRNLSQDGEATDASLDNAVRDAAKSSAGVLIAQANLTASSSRVAAAIAAIATSEAALAKARYDLSKTAIAAPVPGRVAPFRARKGDYLQVGSEVMAVVTDSNRRIIANVAERHLSHIRPGQKVWVTLGSDPWSIHDAHVVSVGAGVARQPGAQNVVPYIAPTTDWVRIPQRFPVEIALDDWPATLPYHLGADARVLIRF</sequence>
<keyword evidence="10" id="KW-1185">Reference proteome</keyword>
<feature type="domain" description="Multidrug resistance protein MdtA-like barrel-sandwich hybrid" evidence="7">
    <location>
        <begin position="44"/>
        <end position="226"/>
    </location>
</feature>
<dbReference type="RefSeq" id="WP_266347012.1">
    <property type="nucleotide sequence ID" value="NZ_JAPKNG010000001.1"/>
</dbReference>
<keyword evidence="3 6" id="KW-1133">Transmembrane helix</keyword>
<keyword evidence="5" id="KW-0175">Coiled coil</keyword>
<dbReference type="Gene3D" id="2.40.50.100">
    <property type="match status" value="1"/>
</dbReference>
<dbReference type="EMBL" id="JAUSVO010000001">
    <property type="protein sequence ID" value="MDQ0436071.1"/>
    <property type="molecule type" value="Genomic_DNA"/>
</dbReference>
<gene>
    <name evidence="9" type="ORF">QO014_000441</name>
</gene>
<dbReference type="Pfam" id="PF25963">
    <property type="entry name" value="Beta-barrel_AAEA"/>
    <property type="match status" value="1"/>
</dbReference>
<evidence type="ECO:0000256" key="3">
    <source>
        <dbReference type="ARBA" id="ARBA00022989"/>
    </source>
</evidence>
<evidence type="ECO:0000256" key="1">
    <source>
        <dbReference type="ARBA" id="ARBA00004167"/>
    </source>
</evidence>
<dbReference type="InterPro" id="IPR050739">
    <property type="entry name" value="MFP"/>
</dbReference>
<dbReference type="PANTHER" id="PTHR30386">
    <property type="entry name" value="MEMBRANE FUSION SUBUNIT OF EMRAB-TOLC MULTIDRUG EFFLUX PUMP"/>
    <property type="match status" value="1"/>
</dbReference>
<protein>
    <submittedName>
        <fullName evidence="9">Multidrug efflux system membrane fusion protein</fullName>
    </submittedName>
</protein>
<evidence type="ECO:0000259" key="8">
    <source>
        <dbReference type="Pfam" id="PF25963"/>
    </source>
</evidence>
<keyword evidence="2 6" id="KW-0812">Transmembrane</keyword>
<comment type="caution">
    <text evidence="9">The sequence shown here is derived from an EMBL/GenBank/DDBJ whole genome shotgun (WGS) entry which is preliminary data.</text>
</comment>
<reference evidence="9 10" key="1">
    <citation type="submission" date="2023-07" db="EMBL/GenBank/DDBJ databases">
        <title>Genomic Encyclopedia of Type Strains, Phase IV (KMG-IV): sequencing the most valuable type-strain genomes for metagenomic binning, comparative biology and taxonomic classification.</title>
        <authorList>
            <person name="Goeker M."/>
        </authorList>
    </citation>
    <scope>NUCLEOTIDE SEQUENCE [LARGE SCALE GENOMIC DNA]</scope>
    <source>
        <strain evidence="9 10">B6-8</strain>
    </source>
</reference>
<feature type="domain" description="p-hydroxybenzoic acid efflux pump subunit AaeA-like beta-barrel" evidence="8">
    <location>
        <begin position="232"/>
        <end position="324"/>
    </location>
</feature>
<evidence type="ECO:0000256" key="6">
    <source>
        <dbReference type="SAM" id="Phobius"/>
    </source>
</evidence>
<dbReference type="Proteomes" id="UP001241603">
    <property type="component" value="Unassembled WGS sequence"/>
</dbReference>
<dbReference type="PANTHER" id="PTHR30386:SF26">
    <property type="entry name" value="TRANSPORT PROTEIN COMB"/>
    <property type="match status" value="1"/>
</dbReference>
<feature type="transmembrane region" description="Helical" evidence="6">
    <location>
        <begin position="12"/>
        <end position="33"/>
    </location>
</feature>
<comment type="subcellular location">
    <subcellularLocation>
        <location evidence="1">Membrane</location>
        <topology evidence="1">Single-pass membrane protein</topology>
    </subcellularLocation>
</comment>
<keyword evidence="4 6" id="KW-0472">Membrane</keyword>
<name>A0ABU0H192_9HYPH</name>
<evidence type="ECO:0000256" key="5">
    <source>
        <dbReference type="SAM" id="Coils"/>
    </source>
</evidence>
<evidence type="ECO:0000313" key="10">
    <source>
        <dbReference type="Proteomes" id="UP001241603"/>
    </source>
</evidence>
<organism evidence="9 10">
    <name type="scientific">Kaistia dalseonensis</name>
    <dbReference type="NCBI Taxonomy" id="410840"/>
    <lineage>
        <taxon>Bacteria</taxon>
        <taxon>Pseudomonadati</taxon>
        <taxon>Pseudomonadota</taxon>
        <taxon>Alphaproteobacteria</taxon>
        <taxon>Hyphomicrobiales</taxon>
        <taxon>Kaistiaceae</taxon>
        <taxon>Kaistia</taxon>
    </lineage>
</organism>
<feature type="coiled-coil region" evidence="5">
    <location>
        <begin position="83"/>
        <end position="110"/>
    </location>
</feature>
<dbReference type="InterPro" id="IPR058634">
    <property type="entry name" value="AaeA-lik-b-barrel"/>
</dbReference>
<dbReference type="Gene3D" id="2.40.30.170">
    <property type="match status" value="1"/>
</dbReference>
<evidence type="ECO:0000256" key="4">
    <source>
        <dbReference type="ARBA" id="ARBA00023136"/>
    </source>
</evidence>